<accession>A0A7M1S2S0</accession>
<dbReference type="SUPFAM" id="SSF50494">
    <property type="entry name" value="Trypsin-like serine proteases"/>
    <property type="match status" value="1"/>
</dbReference>
<sequence>MIQKIFFVVCIFTAMSFAKTNSEVKTFVIEDNEVEIIIIYPDKIVQGESIHLMGIMKNRYKNAVMGGLTLSFPQIRYTNGTYAKNTFDSISSYSPPDKIYSGITKRNIKSKYYMVEGWEKKWNRGVEKQFFIELKVPSGISHLLVNVRGVLVFGKKKSNRKELAIPSVSFAKDQQGYSVRQLSIPIYKKRTIKKNTTIKKPVEEDYKKQTVTGTGFFINDNILITNQHVVEECKNIEIVRNGYQAKAKIKSFDKTNDLAVLVSDTPNKSFLKFRGGKGVRIGESIIAMGYPLGDLLGTNIKLTLGNISSLNGLLNDSTKLQLTAPVQHGNSGGPLLDNHGNVVGVIYAGLKNSIAQNVNLAIKDNVARMFLDANDVSYNLDMNISKIEVVDIADEAKKSIVQVICHK</sequence>
<protein>
    <submittedName>
        <fullName evidence="1">Trypsin-like peptidase domain-containing protein</fullName>
    </submittedName>
</protein>
<dbReference type="KEGG" id="sinu:IMZ28_07545"/>
<dbReference type="Pfam" id="PF13365">
    <property type="entry name" value="Trypsin_2"/>
    <property type="match status" value="1"/>
</dbReference>
<dbReference type="Proteomes" id="UP000595074">
    <property type="component" value="Chromosome"/>
</dbReference>
<dbReference type="Gene3D" id="2.40.10.120">
    <property type="match status" value="1"/>
</dbReference>
<evidence type="ECO:0000313" key="1">
    <source>
        <dbReference type="EMBL" id="QOR61301.1"/>
    </source>
</evidence>
<organism evidence="1 2">
    <name type="scientific">Sulfurovum indicum</name>
    <dbReference type="NCBI Taxonomy" id="2779528"/>
    <lineage>
        <taxon>Bacteria</taxon>
        <taxon>Pseudomonadati</taxon>
        <taxon>Campylobacterota</taxon>
        <taxon>Epsilonproteobacteria</taxon>
        <taxon>Campylobacterales</taxon>
        <taxon>Sulfurovaceae</taxon>
        <taxon>Sulfurovum</taxon>
    </lineage>
</organism>
<dbReference type="GO" id="GO:0004252">
    <property type="term" value="F:serine-type endopeptidase activity"/>
    <property type="evidence" value="ECO:0007669"/>
    <property type="project" value="InterPro"/>
</dbReference>
<keyword evidence="2" id="KW-1185">Reference proteome</keyword>
<name>A0A7M1S2S0_9BACT</name>
<dbReference type="AlphaFoldDB" id="A0A7M1S2S0"/>
<reference evidence="1 2" key="1">
    <citation type="submission" date="2020-10" db="EMBL/GenBank/DDBJ databases">
        <title>The genome of sulfurovum sp.</title>
        <authorList>
            <person name="Xie S."/>
            <person name="Shao Z."/>
            <person name="Jiang L."/>
        </authorList>
    </citation>
    <scope>NUCLEOTIDE SEQUENCE [LARGE SCALE GENOMIC DNA]</scope>
    <source>
        <strain evidence="1 2">ST-419</strain>
    </source>
</reference>
<evidence type="ECO:0000313" key="2">
    <source>
        <dbReference type="Proteomes" id="UP000595074"/>
    </source>
</evidence>
<proteinExistence type="predicted"/>
<dbReference type="EMBL" id="CP063164">
    <property type="protein sequence ID" value="QOR61301.1"/>
    <property type="molecule type" value="Genomic_DNA"/>
</dbReference>
<dbReference type="PANTHER" id="PTHR43019">
    <property type="entry name" value="SERINE ENDOPROTEASE DEGS"/>
    <property type="match status" value="1"/>
</dbReference>
<dbReference type="InterPro" id="IPR001940">
    <property type="entry name" value="Peptidase_S1C"/>
</dbReference>
<dbReference type="PANTHER" id="PTHR43019:SF23">
    <property type="entry name" value="PROTEASE DO-LIKE 5, CHLOROPLASTIC"/>
    <property type="match status" value="1"/>
</dbReference>
<dbReference type="RefSeq" id="WP_197547974.1">
    <property type="nucleotide sequence ID" value="NZ_CP063164.1"/>
</dbReference>
<dbReference type="InterPro" id="IPR009003">
    <property type="entry name" value="Peptidase_S1_PA"/>
</dbReference>
<dbReference type="PRINTS" id="PR00834">
    <property type="entry name" value="PROTEASES2C"/>
</dbReference>
<gene>
    <name evidence="1" type="ORF">IMZ28_07545</name>
</gene>
<dbReference type="GO" id="GO:0006508">
    <property type="term" value="P:proteolysis"/>
    <property type="evidence" value="ECO:0007669"/>
    <property type="project" value="InterPro"/>
</dbReference>